<dbReference type="HOGENOM" id="CLU_2154653_0_0_6"/>
<dbReference type="STRING" id="767434.Fraau_1844"/>
<dbReference type="KEGG" id="fau:Fraau_1844"/>
<proteinExistence type="predicted"/>
<accession>H8L035</accession>
<gene>
    <name evidence="1" type="ordered locus">Fraau_1844</name>
</gene>
<organism evidence="1 2">
    <name type="scientific">Frateuria aurantia (strain ATCC 33424 / DSM 6220 / KCTC 2777 / LMG 1558 / NBRC 3245 / NCIMB 13370)</name>
    <name type="common">Acetobacter aurantius</name>
    <dbReference type="NCBI Taxonomy" id="767434"/>
    <lineage>
        <taxon>Bacteria</taxon>
        <taxon>Pseudomonadati</taxon>
        <taxon>Pseudomonadota</taxon>
        <taxon>Gammaproteobacteria</taxon>
        <taxon>Lysobacterales</taxon>
        <taxon>Rhodanobacteraceae</taxon>
        <taxon>Frateuria</taxon>
    </lineage>
</organism>
<reference evidence="1" key="1">
    <citation type="submission" date="2012-02" db="EMBL/GenBank/DDBJ databases">
        <title>The complete genome of Frateuria aurantia DSM 6220.</title>
        <authorList>
            <consortium name="US DOE Joint Genome Institute (JGI-PGF)"/>
            <person name="Lucas S."/>
            <person name="Copeland A."/>
            <person name="Lapidus A."/>
            <person name="Glavina del Rio T."/>
            <person name="Dalin E."/>
            <person name="Tice H."/>
            <person name="Bruce D."/>
            <person name="Goodwin L."/>
            <person name="Pitluck S."/>
            <person name="Peters L."/>
            <person name="Ovchinnikova G."/>
            <person name="Teshima H."/>
            <person name="Kyrpides N."/>
            <person name="Mavromatis K."/>
            <person name="Ivanova N."/>
            <person name="Brettin T."/>
            <person name="Detter J.C."/>
            <person name="Han C."/>
            <person name="Larimer F."/>
            <person name="Land M."/>
            <person name="Hauser L."/>
            <person name="Markowitz V."/>
            <person name="Cheng J.-F."/>
            <person name="Hugenholtz P."/>
            <person name="Woyke T."/>
            <person name="Wu D."/>
            <person name="Brambilla E."/>
            <person name="Klenk H.-P."/>
            <person name="Eisen J.A."/>
        </authorList>
    </citation>
    <scope>NUCLEOTIDE SEQUENCE</scope>
    <source>
        <strain evidence="1">DSM 6220</strain>
    </source>
</reference>
<dbReference type="AlphaFoldDB" id="H8L035"/>
<evidence type="ECO:0000313" key="2">
    <source>
        <dbReference type="Proteomes" id="UP000005234"/>
    </source>
</evidence>
<keyword evidence="2" id="KW-1185">Reference proteome</keyword>
<name>H8L035_FRAAD</name>
<dbReference type="Proteomes" id="UP000005234">
    <property type="component" value="Chromosome"/>
</dbReference>
<sequence>MGGTTETQRNLWLSGMATRYVPSCVVTQGASALHAVSYGVVRGVLPPGQLPAASSGLRHVMTVSAPAERYRLANGVHCLGGTVVRREMHGVTSAYVQQLEGGFPASCLGGR</sequence>
<protein>
    <submittedName>
        <fullName evidence="1">Uncharacterized protein</fullName>
    </submittedName>
</protein>
<evidence type="ECO:0000313" key="1">
    <source>
        <dbReference type="EMBL" id="AFC86247.1"/>
    </source>
</evidence>
<dbReference type="EMBL" id="CP003350">
    <property type="protein sequence ID" value="AFC86247.1"/>
    <property type="molecule type" value="Genomic_DNA"/>
</dbReference>